<dbReference type="OrthoDB" id="2290147at2759"/>
<comment type="caution">
    <text evidence="2">The sequence shown here is derived from an EMBL/GenBank/DDBJ whole genome shotgun (WGS) entry which is preliminary data.</text>
</comment>
<name>A0A9P6YJ68_RHIOR</name>
<evidence type="ECO:0000313" key="3">
    <source>
        <dbReference type="Proteomes" id="UP000717996"/>
    </source>
</evidence>
<dbReference type="AlphaFoldDB" id="A0A9P6YJ68"/>
<dbReference type="EMBL" id="JAANIT010000242">
    <property type="protein sequence ID" value="KAG1549989.1"/>
    <property type="molecule type" value="Genomic_DNA"/>
</dbReference>
<evidence type="ECO:0000313" key="2">
    <source>
        <dbReference type="EMBL" id="KAG1549989.1"/>
    </source>
</evidence>
<sequence length="391" mass="44916">MFPHRPLSVDIGLLSLEADESEMVVCYTTSTTTNEETAEGNIDGTEENDKPEQDEQCVDIVDLCKNGIVDMTMSSDRNQMDVIGGKHVKSIMTKYLDAFGDENNSDNSIGEVTKPLLKLKNKRKMEEYYYKHLVRYKPKNDIERNVLNIYKYVVEQHVFRSFMFRQSYINSCSEQSLNIKYRSYLFASFFGRNKDVFLQWGETKAVDCTRVALDFKLDLRIIVNIEQEKHEVATAELAKPRSTIESKLFNDKLKLVLVTKCHLNSVLKTMPYIPKSKVKDVKVPIVQIIGLTCHVQALSLTDKGVYLLQDVYSVDYPQTHAQVEAKGLQKVIESFSIIDDLIIDITEYHRDYNVDQSSKMDSLIKGKKKNNVNIEDWVSEVVCDDDMAHDN</sequence>
<feature type="region of interest" description="Disordered" evidence="1">
    <location>
        <begin position="30"/>
        <end position="52"/>
    </location>
</feature>
<dbReference type="Proteomes" id="UP000717996">
    <property type="component" value="Unassembled WGS sequence"/>
</dbReference>
<accession>A0A9P6YJ68</accession>
<gene>
    <name evidence="2" type="ORF">G6F51_002727</name>
</gene>
<reference evidence="2" key="1">
    <citation type="journal article" date="2020" name="Microb. Genom.">
        <title>Genetic diversity of clinical and environmental Mucorales isolates obtained from an investigation of mucormycosis cases among solid organ transplant recipients.</title>
        <authorList>
            <person name="Nguyen M.H."/>
            <person name="Kaul D."/>
            <person name="Muto C."/>
            <person name="Cheng S.J."/>
            <person name="Richter R.A."/>
            <person name="Bruno V.M."/>
            <person name="Liu G."/>
            <person name="Beyhan S."/>
            <person name="Sundermann A.J."/>
            <person name="Mounaud S."/>
            <person name="Pasculle A.W."/>
            <person name="Nierman W.C."/>
            <person name="Driscoll E."/>
            <person name="Cumbie R."/>
            <person name="Clancy C.J."/>
            <person name="Dupont C.L."/>
        </authorList>
    </citation>
    <scope>NUCLEOTIDE SEQUENCE</scope>
    <source>
        <strain evidence="2">GL16</strain>
    </source>
</reference>
<evidence type="ECO:0000256" key="1">
    <source>
        <dbReference type="SAM" id="MobiDB-lite"/>
    </source>
</evidence>
<protein>
    <submittedName>
        <fullName evidence="2">Uncharacterized protein</fullName>
    </submittedName>
</protein>
<proteinExistence type="predicted"/>
<organism evidence="2 3">
    <name type="scientific">Rhizopus oryzae</name>
    <name type="common">Mucormycosis agent</name>
    <name type="synonym">Rhizopus arrhizus var. delemar</name>
    <dbReference type="NCBI Taxonomy" id="64495"/>
    <lineage>
        <taxon>Eukaryota</taxon>
        <taxon>Fungi</taxon>
        <taxon>Fungi incertae sedis</taxon>
        <taxon>Mucoromycota</taxon>
        <taxon>Mucoromycotina</taxon>
        <taxon>Mucoromycetes</taxon>
        <taxon>Mucorales</taxon>
        <taxon>Mucorineae</taxon>
        <taxon>Rhizopodaceae</taxon>
        <taxon>Rhizopus</taxon>
    </lineage>
</organism>